<dbReference type="GO" id="GO:0016301">
    <property type="term" value="F:kinase activity"/>
    <property type="evidence" value="ECO:0007669"/>
    <property type="project" value="UniProtKB-KW"/>
</dbReference>
<dbReference type="Gene3D" id="2.60.200.40">
    <property type="match status" value="1"/>
</dbReference>
<accession>A0A858R5L3</accession>
<evidence type="ECO:0000313" key="7">
    <source>
        <dbReference type="Proteomes" id="UP000501891"/>
    </source>
</evidence>
<dbReference type="InterPro" id="IPR016064">
    <property type="entry name" value="NAD/diacylglycerol_kinase_sf"/>
</dbReference>
<sequence>MRLSVVLNSGAGSLLGRSPDEAVAEVEHAFQAAGHHVQCAMAPGHDIAAAIRRAVESDAEVVVVGGGDGTIATAAHILAGTGKALGVLPLGTMNLLARDLGLPLELKGAIEALADGVVEPMDMAEVNGRPFLNNSVLGLYPRMVQVREHHRGMQGISKWPAMTLAFLKTLVDYPKLEVVLETEEGTKRLLTPMLAVANNAYDEGMGPIPARSSLNQGVLGIYVGKHQNRLQFLRLFGRILAGRWGADPQLDVYRLREVTVHSRRRTLRVANDGEVHWMLTPLRYRIVPGGLMVWRPRREESESEDPAAMRTSA</sequence>
<dbReference type="GO" id="GO:0005524">
    <property type="term" value="F:ATP binding"/>
    <property type="evidence" value="ECO:0007669"/>
    <property type="project" value="UniProtKB-KW"/>
</dbReference>
<dbReference type="PANTHER" id="PTHR12358:SF54">
    <property type="entry name" value="SPHINGOSINE KINASE RELATED PROTEIN"/>
    <property type="match status" value="1"/>
</dbReference>
<dbReference type="InterPro" id="IPR017438">
    <property type="entry name" value="ATP-NAD_kinase_N"/>
</dbReference>
<dbReference type="InterPro" id="IPR050187">
    <property type="entry name" value="Lipid_Phosphate_FormReg"/>
</dbReference>
<evidence type="ECO:0000259" key="5">
    <source>
        <dbReference type="PROSITE" id="PS50146"/>
    </source>
</evidence>
<evidence type="ECO:0000256" key="1">
    <source>
        <dbReference type="ARBA" id="ARBA00022679"/>
    </source>
</evidence>
<dbReference type="SMART" id="SM00046">
    <property type="entry name" value="DAGKc"/>
    <property type="match status" value="1"/>
</dbReference>
<dbReference type="InterPro" id="IPR045540">
    <property type="entry name" value="YegS/DAGK_C"/>
</dbReference>
<evidence type="ECO:0000256" key="3">
    <source>
        <dbReference type="ARBA" id="ARBA00022777"/>
    </source>
</evidence>
<proteinExistence type="predicted"/>
<dbReference type="KEGG" id="acru:HHL28_05720"/>
<organism evidence="6 7">
    <name type="scientific">Aerophototrophica crusticola</name>
    <dbReference type="NCBI Taxonomy" id="1709002"/>
    <lineage>
        <taxon>Bacteria</taxon>
        <taxon>Pseudomonadati</taxon>
        <taxon>Pseudomonadota</taxon>
        <taxon>Alphaproteobacteria</taxon>
        <taxon>Rhodospirillales</taxon>
        <taxon>Rhodospirillaceae</taxon>
        <taxon>Aerophototrophica</taxon>
    </lineage>
</organism>
<evidence type="ECO:0000313" key="6">
    <source>
        <dbReference type="EMBL" id="QJE72664.1"/>
    </source>
</evidence>
<keyword evidence="7" id="KW-1185">Reference proteome</keyword>
<reference evidence="6" key="1">
    <citation type="submission" date="2020-04" db="EMBL/GenBank/DDBJ databases">
        <title>A desert anoxygenic phototrophic bacterium fixes CO2 using RubisCO under aerobic conditions.</title>
        <authorList>
            <person name="Tang K."/>
        </authorList>
    </citation>
    <scope>NUCLEOTIDE SEQUENCE [LARGE SCALE GENOMIC DNA]</scope>
    <source>
        <strain evidence="6">MIMtkB3</strain>
    </source>
</reference>
<evidence type="ECO:0000256" key="4">
    <source>
        <dbReference type="ARBA" id="ARBA00022840"/>
    </source>
</evidence>
<dbReference type="EMBL" id="CP051775">
    <property type="protein sequence ID" value="QJE72664.1"/>
    <property type="molecule type" value="Genomic_DNA"/>
</dbReference>
<name>A0A858R5L3_9PROT</name>
<dbReference type="Pfam" id="PF00781">
    <property type="entry name" value="DAGK_cat"/>
    <property type="match status" value="1"/>
</dbReference>
<keyword evidence="3 6" id="KW-0418">Kinase</keyword>
<gene>
    <name evidence="6" type="ORF">HHL28_05720</name>
</gene>
<evidence type="ECO:0000256" key="2">
    <source>
        <dbReference type="ARBA" id="ARBA00022741"/>
    </source>
</evidence>
<dbReference type="PANTHER" id="PTHR12358">
    <property type="entry name" value="SPHINGOSINE KINASE"/>
    <property type="match status" value="1"/>
</dbReference>
<feature type="domain" description="DAGKc" evidence="5">
    <location>
        <begin position="1"/>
        <end position="130"/>
    </location>
</feature>
<dbReference type="Proteomes" id="UP000501891">
    <property type="component" value="Chromosome"/>
</dbReference>
<dbReference type="Pfam" id="PF19279">
    <property type="entry name" value="YegS_C"/>
    <property type="match status" value="1"/>
</dbReference>
<dbReference type="InterPro" id="IPR001206">
    <property type="entry name" value="Diacylglycerol_kinase_cat_dom"/>
</dbReference>
<dbReference type="Gene3D" id="3.40.50.10330">
    <property type="entry name" value="Probable inorganic polyphosphate/atp-NAD kinase, domain 1"/>
    <property type="match status" value="1"/>
</dbReference>
<dbReference type="PROSITE" id="PS50146">
    <property type="entry name" value="DAGK"/>
    <property type="match status" value="1"/>
</dbReference>
<keyword evidence="2" id="KW-0547">Nucleotide-binding</keyword>
<keyword evidence="4" id="KW-0067">ATP-binding</keyword>
<dbReference type="SUPFAM" id="SSF111331">
    <property type="entry name" value="NAD kinase/diacylglycerol kinase-like"/>
    <property type="match status" value="1"/>
</dbReference>
<dbReference type="AlphaFoldDB" id="A0A858R5L3"/>
<keyword evidence="1" id="KW-0808">Transferase</keyword>
<protein>
    <submittedName>
        <fullName evidence="6">Diacylglycerol kinase family lipid kinase</fullName>
    </submittedName>
</protein>